<evidence type="ECO:0000313" key="10">
    <source>
        <dbReference type="EMBL" id="TVU29731.1"/>
    </source>
</evidence>
<feature type="non-terminal residue" evidence="10">
    <location>
        <position position="1"/>
    </location>
</feature>
<gene>
    <name evidence="10" type="ORF">EJB05_21314</name>
</gene>
<evidence type="ECO:0000256" key="5">
    <source>
        <dbReference type="ARBA" id="ARBA00022989"/>
    </source>
</evidence>
<dbReference type="GO" id="GO:0140359">
    <property type="term" value="F:ABC-type transporter activity"/>
    <property type="evidence" value="ECO:0007669"/>
    <property type="project" value="InterPro"/>
</dbReference>
<keyword evidence="2" id="KW-0813">Transport</keyword>
<dbReference type="AlphaFoldDB" id="A0A5J9V2X9"/>
<keyword evidence="4" id="KW-0677">Repeat</keyword>
<accession>A0A5J9V2X9</accession>
<dbReference type="CDD" id="cd18577">
    <property type="entry name" value="ABC_6TM_Pgp_ABCB1_D1_like"/>
    <property type="match status" value="1"/>
</dbReference>
<dbReference type="InterPro" id="IPR036640">
    <property type="entry name" value="ABC1_TM_sf"/>
</dbReference>
<dbReference type="PROSITE" id="PS50929">
    <property type="entry name" value="ABC_TM1F"/>
    <property type="match status" value="1"/>
</dbReference>
<organism evidence="10 11">
    <name type="scientific">Eragrostis curvula</name>
    <name type="common">weeping love grass</name>
    <dbReference type="NCBI Taxonomy" id="38414"/>
    <lineage>
        <taxon>Eukaryota</taxon>
        <taxon>Viridiplantae</taxon>
        <taxon>Streptophyta</taxon>
        <taxon>Embryophyta</taxon>
        <taxon>Tracheophyta</taxon>
        <taxon>Spermatophyta</taxon>
        <taxon>Magnoliopsida</taxon>
        <taxon>Liliopsida</taxon>
        <taxon>Poales</taxon>
        <taxon>Poaceae</taxon>
        <taxon>PACMAD clade</taxon>
        <taxon>Chloridoideae</taxon>
        <taxon>Eragrostideae</taxon>
        <taxon>Eragrostidinae</taxon>
        <taxon>Eragrostis</taxon>
    </lineage>
</organism>
<sequence>MDAEETATKAPPALRSPFMWVFMNADAVDVALMLLGLVGAMGDGMSLPVMLILFIRITNDLGRTSSKTSAPGSTRYEREEPRLLGVRLLVHGVPRGVLLACWARTAERQASRMRTRYLRAVLRQDMEYFDLTAGTTSEVVTSVSSDSLVVQDALGEKLPNFLMNATMFVSSYAFGFLVLWRFTLVAQPSVLLLVIPGIVYGRVLDGIARRIREQYARPGAVAEQAVSSACTVYAFVAEASTTAQFSAALEESARLGIKEGLAKGVAVGSNAVTLAIWAFNICYVFGFAVLWRLTLVALPSVLLLVIPGIVYGRVLDGIARRVREQYSRPGAVAEQAVSSTRTAFVAEASTTARFDLRRARGVSAAWDQAGARHVPRLPGRHRLRCLVRHRERRLVRDTNTHNSVLSNNFLEVTTVR</sequence>
<feature type="transmembrane region" description="Helical" evidence="8">
    <location>
        <begin position="186"/>
        <end position="204"/>
    </location>
</feature>
<evidence type="ECO:0000256" key="6">
    <source>
        <dbReference type="ARBA" id="ARBA00023136"/>
    </source>
</evidence>
<evidence type="ECO:0000256" key="2">
    <source>
        <dbReference type="ARBA" id="ARBA00022448"/>
    </source>
</evidence>
<evidence type="ECO:0000256" key="4">
    <source>
        <dbReference type="ARBA" id="ARBA00022737"/>
    </source>
</evidence>
<dbReference type="PANTHER" id="PTHR45136">
    <property type="entry name" value="ABC TRANSPORTER DOMAIN-CONTAINING PROTEIN"/>
    <property type="match status" value="1"/>
</dbReference>
<evidence type="ECO:0000256" key="1">
    <source>
        <dbReference type="ARBA" id="ARBA00007577"/>
    </source>
</evidence>
<keyword evidence="6 8" id="KW-0472">Membrane</keyword>
<comment type="caution">
    <text evidence="10">The sequence shown here is derived from an EMBL/GenBank/DDBJ whole genome shotgun (WGS) entry which is preliminary data.</text>
</comment>
<dbReference type="EMBL" id="RWGY01000011">
    <property type="protein sequence ID" value="TVU29731.1"/>
    <property type="molecule type" value="Genomic_DNA"/>
</dbReference>
<dbReference type="SUPFAM" id="SSF90123">
    <property type="entry name" value="ABC transporter transmembrane region"/>
    <property type="match status" value="2"/>
</dbReference>
<dbReference type="Gene3D" id="1.20.1560.10">
    <property type="entry name" value="ABC transporter type 1, transmembrane domain"/>
    <property type="match status" value="2"/>
</dbReference>
<evidence type="ECO:0000256" key="3">
    <source>
        <dbReference type="ARBA" id="ARBA00022692"/>
    </source>
</evidence>
<keyword evidence="7" id="KW-0325">Glycoprotein</keyword>
<comment type="similarity">
    <text evidence="1">Belongs to the ABC transporter superfamily. ABCB family. Multidrug resistance exporter (TC 3.A.1.201) subfamily.</text>
</comment>
<dbReference type="Gramene" id="TVU29731">
    <property type="protein sequence ID" value="TVU29731"/>
    <property type="gene ID" value="EJB05_21314"/>
</dbReference>
<proteinExistence type="inferred from homology"/>
<evidence type="ECO:0000256" key="7">
    <source>
        <dbReference type="ARBA" id="ARBA00023180"/>
    </source>
</evidence>
<dbReference type="GO" id="GO:0016020">
    <property type="term" value="C:membrane"/>
    <property type="evidence" value="ECO:0007669"/>
    <property type="project" value="InterPro"/>
</dbReference>
<protein>
    <recommendedName>
        <fullName evidence="9">ABC transmembrane type-1 domain-containing protein</fullName>
    </recommendedName>
</protein>
<feature type="transmembrane region" description="Helical" evidence="8">
    <location>
        <begin position="30"/>
        <end position="55"/>
    </location>
</feature>
<evidence type="ECO:0000259" key="9">
    <source>
        <dbReference type="PROSITE" id="PS50929"/>
    </source>
</evidence>
<dbReference type="GO" id="GO:0005524">
    <property type="term" value="F:ATP binding"/>
    <property type="evidence" value="ECO:0007669"/>
    <property type="project" value="InterPro"/>
</dbReference>
<dbReference type="OrthoDB" id="686757at2759"/>
<feature type="transmembrane region" description="Helical" evidence="8">
    <location>
        <begin position="264"/>
        <end position="290"/>
    </location>
</feature>
<reference evidence="10 11" key="1">
    <citation type="journal article" date="2019" name="Sci. Rep.">
        <title>A high-quality genome of Eragrostis curvula grass provides insights into Poaceae evolution and supports new strategies to enhance forage quality.</title>
        <authorList>
            <person name="Carballo J."/>
            <person name="Santos B.A.C.M."/>
            <person name="Zappacosta D."/>
            <person name="Garbus I."/>
            <person name="Selva J.P."/>
            <person name="Gallo C.A."/>
            <person name="Diaz A."/>
            <person name="Albertini E."/>
            <person name="Caccamo M."/>
            <person name="Echenique V."/>
        </authorList>
    </citation>
    <scope>NUCLEOTIDE SEQUENCE [LARGE SCALE GENOMIC DNA]</scope>
    <source>
        <strain evidence="11">cv. Victoria</strain>
        <tissue evidence="10">Leaf</tissue>
    </source>
</reference>
<keyword evidence="11" id="KW-1185">Reference proteome</keyword>
<dbReference type="Pfam" id="PF00664">
    <property type="entry name" value="ABC_membrane"/>
    <property type="match status" value="2"/>
</dbReference>
<dbReference type="PANTHER" id="PTHR45136:SF2">
    <property type="entry name" value="ABC TRANSPORTER DOMAIN-CONTAINING PROTEIN"/>
    <property type="match status" value="1"/>
</dbReference>
<evidence type="ECO:0000313" key="11">
    <source>
        <dbReference type="Proteomes" id="UP000324897"/>
    </source>
</evidence>
<evidence type="ECO:0000256" key="8">
    <source>
        <dbReference type="SAM" id="Phobius"/>
    </source>
</evidence>
<name>A0A5J9V2X9_9POAL</name>
<feature type="transmembrane region" description="Helical" evidence="8">
    <location>
        <begin position="161"/>
        <end position="180"/>
    </location>
</feature>
<feature type="domain" description="ABC transmembrane type-1" evidence="9">
    <location>
        <begin position="101"/>
        <end position="276"/>
    </location>
</feature>
<keyword evidence="3 8" id="KW-0812">Transmembrane</keyword>
<dbReference type="InterPro" id="IPR011527">
    <property type="entry name" value="ABC1_TM_dom"/>
</dbReference>
<dbReference type="Proteomes" id="UP000324897">
    <property type="component" value="Chromosome 1"/>
</dbReference>
<keyword evidence="5 8" id="KW-1133">Transmembrane helix</keyword>
<feature type="transmembrane region" description="Helical" evidence="8">
    <location>
        <begin position="296"/>
        <end position="315"/>
    </location>
</feature>